<dbReference type="AlphaFoldDB" id="A0A919P204"/>
<proteinExistence type="predicted"/>
<dbReference type="Pfam" id="PF04229">
    <property type="entry name" value="GrpB"/>
    <property type="match status" value="1"/>
</dbReference>
<gene>
    <name evidence="1" type="ORF">Cch01nite_11520</name>
</gene>
<dbReference type="RefSeq" id="WP_203749792.1">
    <property type="nucleotide sequence ID" value="NZ_BONK01000003.1"/>
</dbReference>
<dbReference type="SUPFAM" id="SSF81301">
    <property type="entry name" value="Nucleotidyltransferase"/>
    <property type="match status" value="1"/>
</dbReference>
<evidence type="ECO:0000313" key="1">
    <source>
        <dbReference type="EMBL" id="GIG20428.1"/>
    </source>
</evidence>
<reference evidence="1" key="1">
    <citation type="submission" date="2021-01" db="EMBL/GenBank/DDBJ databases">
        <title>Whole genome shotgun sequence of Cellulomonas chitinilytica NBRC 110799.</title>
        <authorList>
            <person name="Komaki H."/>
            <person name="Tamura T."/>
        </authorList>
    </citation>
    <scope>NUCLEOTIDE SEQUENCE</scope>
    <source>
        <strain evidence="1">NBRC 110799</strain>
    </source>
</reference>
<dbReference type="InterPro" id="IPR007344">
    <property type="entry name" value="GrpB/CoaE"/>
</dbReference>
<evidence type="ECO:0008006" key="3">
    <source>
        <dbReference type="Google" id="ProtNLM"/>
    </source>
</evidence>
<dbReference type="EMBL" id="BONK01000003">
    <property type="protein sequence ID" value="GIG20428.1"/>
    <property type="molecule type" value="Genomic_DNA"/>
</dbReference>
<dbReference type="InterPro" id="IPR043519">
    <property type="entry name" value="NT_sf"/>
</dbReference>
<name>A0A919P204_9CELL</name>
<protein>
    <recommendedName>
        <fullName evidence="3">GrpB family protein</fullName>
    </recommendedName>
</protein>
<dbReference type="PANTHER" id="PTHR34822">
    <property type="entry name" value="GRPB DOMAIN PROTEIN (AFU_ORTHOLOGUE AFUA_1G01530)"/>
    <property type="match status" value="1"/>
</dbReference>
<organism evidence="1 2">
    <name type="scientific">Cellulomonas chitinilytica</name>
    <dbReference type="NCBI Taxonomy" id="398759"/>
    <lineage>
        <taxon>Bacteria</taxon>
        <taxon>Bacillati</taxon>
        <taxon>Actinomycetota</taxon>
        <taxon>Actinomycetes</taxon>
        <taxon>Micrococcales</taxon>
        <taxon>Cellulomonadaceae</taxon>
        <taxon>Cellulomonas</taxon>
    </lineage>
</organism>
<keyword evidence="2" id="KW-1185">Reference proteome</keyword>
<sequence length="186" mass="20554">MNDPPSPEYVIAPVPIDGPIALAESDPAWADWYADAEDRIRGALGTRALQVAHVGSTSVPGLAAKPVIDVILVVADSADEAGYVPALEAAGYRLHFREPAWHEHRFLVGHQPRAIQIHVFTVGSTEVQRMVLFRDRLRACPSDRDLYERTKRSLAAHQWSYAQDYADAKASVVEQIMSRARADEPC</sequence>
<dbReference type="Proteomes" id="UP000632740">
    <property type="component" value="Unassembled WGS sequence"/>
</dbReference>
<dbReference type="Gene3D" id="3.30.460.10">
    <property type="entry name" value="Beta Polymerase, domain 2"/>
    <property type="match status" value="1"/>
</dbReference>
<comment type="caution">
    <text evidence="1">The sequence shown here is derived from an EMBL/GenBank/DDBJ whole genome shotgun (WGS) entry which is preliminary data.</text>
</comment>
<accession>A0A919P204</accession>
<dbReference type="PANTHER" id="PTHR34822:SF1">
    <property type="entry name" value="GRPB FAMILY PROTEIN"/>
    <property type="match status" value="1"/>
</dbReference>
<evidence type="ECO:0000313" key="2">
    <source>
        <dbReference type="Proteomes" id="UP000632740"/>
    </source>
</evidence>